<protein>
    <submittedName>
        <fullName evidence="1">Uncharacterized protein</fullName>
    </submittedName>
</protein>
<dbReference type="AlphaFoldDB" id="A0A1R3ISJ3"/>
<reference evidence="2" key="1">
    <citation type="submission" date="2013-09" db="EMBL/GenBank/DDBJ databases">
        <title>Corchorus olitorius genome sequencing.</title>
        <authorList>
            <person name="Alam M."/>
            <person name="Haque M.S."/>
            <person name="Islam M.S."/>
            <person name="Emdad E.M."/>
            <person name="Islam M.M."/>
            <person name="Ahmed B."/>
            <person name="Halim A."/>
            <person name="Hossen Q.M.M."/>
            <person name="Hossain M.Z."/>
            <person name="Ahmed R."/>
            <person name="Khan M.M."/>
            <person name="Islam R."/>
            <person name="Rashid M.M."/>
            <person name="Khan S.A."/>
            <person name="Rahman M.S."/>
            <person name="Alam M."/>
            <person name="Yahiya A.S."/>
            <person name="Khan M.S."/>
            <person name="Azam M.S."/>
            <person name="Haque T."/>
            <person name="Lashkar M.Z.H."/>
            <person name="Akhand A.I."/>
            <person name="Morshed G."/>
            <person name="Roy S."/>
            <person name="Uddin K.S."/>
            <person name="Rabeya T."/>
            <person name="Hossain A.S."/>
            <person name="Chowdhury A."/>
            <person name="Snigdha A.R."/>
            <person name="Mortoza M.S."/>
            <person name="Matin S.A."/>
            <person name="Hoque S.M.E."/>
            <person name="Islam M.K."/>
            <person name="Roy D.K."/>
            <person name="Haider R."/>
            <person name="Moosa M.M."/>
            <person name="Elias S.M."/>
            <person name="Hasan A.M."/>
            <person name="Jahan S."/>
            <person name="Shafiuddin M."/>
            <person name="Mahmood N."/>
            <person name="Shommy N.S."/>
        </authorList>
    </citation>
    <scope>NUCLEOTIDE SEQUENCE [LARGE SCALE GENOMIC DNA]</scope>
    <source>
        <strain evidence="2">cv. O-4</strain>
    </source>
</reference>
<keyword evidence="2" id="KW-1185">Reference proteome</keyword>
<organism evidence="1 2">
    <name type="scientific">Corchorus olitorius</name>
    <dbReference type="NCBI Taxonomy" id="93759"/>
    <lineage>
        <taxon>Eukaryota</taxon>
        <taxon>Viridiplantae</taxon>
        <taxon>Streptophyta</taxon>
        <taxon>Embryophyta</taxon>
        <taxon>Tracheophyta</taxon>
        <taxon>Spermatophyta</taxon>
        <taxon>Magnoliopsida</taxon>
        <taxon>eudicotyledons</taxon>
        <taxon>Gunneridae</taxon>
        <taxon>Pentapetalae</taxon>
        <taxon>rosids</taxon>
        <taxon>malvids</taxon>
        <taxon>Malvales</taxon>
        <taxon>Malvaceae</taxon>
        <taxon>Grewioideae</taxon>
        <taxon>Apeibeae</taxon>
        <taxon>Corchorus</taxon>
    </lineage>
</organism>
<name>A0A1R3ISJ3_9ROSI</name>
<dbReference type="EMBL" id="AWUE01017698">
    <property type="protein sequence ID" value="OMO85527.1"/>
    <property type="molecule type" value="Genomic_DNA"/>
</dbReference>
<accession>A0A1R3ISJ3</accession>
<gene>
    <name evidence="1" type="ORF">COLO4_21584</name>
</gene>
<evidence type="ECO:0000313" key="2">
    <source>
        <dbReference type="Proteomes" id="UP000187203"/>
    </source>
</evidence>
<dbReference type="Proteomes" id="UP000187203">
    <property type="component" value="Unassembled WGS sequence"/>
</dbReference>
<evidence type="ECO:0000313" key="1">
    <source>
        <dbReference type="EMBL" id="OMO85527.1"/>
    </source>
</evidence>
<sequence>MPKSTPNDLATISVKKKNSPTTDCFLEFPLPARLFSTTKFARATALLLLILEVSDGPPALRYNSPPPR</sequence>
<comment type="caution">
    <text evidence="1">The sequence shown here is derived from an EMBL/GenBank/DDBJ whole genome shotgun (WGS) entry which is preliminary data.</text>
</comment>
<proteinExistence type="predicted"/>